<organism evidence="1 2">
    <name type="scientific">Aquifex aeolicus (strain VF5)</name>
    <dbReference type="NCBI Taxonomy" id="224324"/>
    <lineage>
        <taxon>Bacteria</taxon>
        <taxon>Pseudomonadati</taxon>
        <taxon>Aquificota</taxon>
        <taxon>Aquificia</taxon>
        <taxon>Aquificales</taxon>
        <taxon>Aquificaceae</taxon>
        <taxon>Aquifex</taxon>
    </lineage>
</organism>
<dbReference type="Proteomes" id="UP000000798">
    <property type="component" value="Chromosome"/>
</dbReference>
<dbReference type="PATRIC" id="fig|224324.8.peg.905"/>
<dbReference type="PIR" id="A70400">
    <property type="entry name" value="A70400"/>
</dbReference>
<gene>
    <name evidence="1" type="ordered locus">aq_1166</name>
</gene>
<evidence type="ECO:0000313" key="2">
    <source>
        <dbReference type="Proteomes" id="UP000000798"/>
    </source>
</evidence>
<dbReference type="OrthoDB" id="9772372at2"/>
<dbReference type="Pfam" id="PF02552">
    <property type="entry name" value="CO_dh"/>
    <property type="match status" value="1"/>
</dbReference>
<dbReference type="InterPro" id="IPR029035">
    <property type="entry name" value="DHS-like_NAD/FAD-binding_dom"/>
</dbReference>
<dbReference type="InterPro" id="IPR003704">
    <property type="entry name" value="CdhB"/>
</dbReference>
<evidence type="ECO:0008006" key="3">
    <source>
        <dbReference type="Google" id="ProtNLM"/>
    </source>
</evidence>
<accession>O67228</accession>
<dbReference type="STRING" id="224324.aq_1166"/>
<dbReference type="AlphaFoldDB" id="O67228"/>
<dbReference type="SUPFAM" id="SSF52467">
    <property type="entry name" value="DHS-like NAD/FAD-binding domain"/>
    <property type="match status" value="1"/>
</dbReference>
<dbReference type="GO" id="GO:0019385">
    <property type="term" value="P:methanogenesis, from acetate"/>
    <property type="evidence" value="ECO:0007669"/>
    <property type="project" value="InterPro"/>
</dbReference>
<dbReference type="KEGG" id="aae:aq_1166"/>
<dbReference type="EMBL" id="AE000657">
    <property type="protein sequence ID" value="AAC07190.1"/>
    <property type="molecule type" value="Genomic_DNA"/>
</dbReference>
<dbReference type="EnsemblBacteria" id="AAC07190">
    <property type="protein sequence ID" value="AAC07190"/>
    <property type="gene ID" value="aq_1166"/>
</dbReference>
<name>O67228_AQUAE</name>
<sequence length="244" mass="27646">MWRLYMAKKNPIQPGPEGYIPTPAAFQGCDLPPPGKALLYGEIVDEEVAMREAAKALLTRRNPTIFPGPLVLWGWNADAMEKAKAVLELAMEIPNCRIIPMPDYRPKYPKIDPEAEINPNHPNLTILHNKIEACIFVGVHCHYANLSLRMIRAGTNCFTIALCAEMGHEDAMVSLRDVHADEIRKFRDVVVEVRKELGIEWEPKLPPENPSLPKEDWVKISPLDFGEYAYLLIPRRGEIVEESE</sequence>
<keyword evidence="2" id="KW-1185">Reference proteome</keyword>
<evidence type="ECO:0000313" key="1">
    <source>
        <dbReference type="EMBL" id="AAC07190.1"/>
    </source>
</evidence>
<dbReference type="HOGENOM" id="CLU_095609_0_0_0"/>
<reference evidence="1 2" key="1">
    <citation type="journal article" date="1998" name="Nature">
        <title>The complete genome of the hyperthermophilic bacterium Aquifex aeolicus.</title>
        <authorList>
            <person name="Deckert G."/>
            <person name="Warren P.V."/>
            <person name="Gaasterland T."/>
            <person name="Young W.G."/>
            <person name="Lenox A.L."/>
            <person name="Graham D.E."/>
            <person name="Overbeek R."/>
            <person name="Snead M.A."/>
            <person name="Keller M."/>
            <person name="Aujay M."/>
            <person name="Huber R."/>
            <person name="Feldman R.A."/>
            <person name="Short J.M."/>
            <person name="Olson G.J."/>
            <person name="Swanson R.V."/>
        </authorList>
    </citation>
    <scope>NUCLEOTIDE SEQUENCE [LARGE SCALE GENOMIC DNA]</scope>
    <source>
        <strain evidence="1 2">VF5</strain>
    </source>
</reference>
<dbReference type="InParanoid" id="O67228"/>
<dbReference type="eggNOG" id="COG0226">
    <property type="taxonomic scope" value="Bacteria"/>
</dbReference>
<dbReference type="PROSITE" id="PS51257">
    <property type="entry name" value="PROKAR_LIPOPROTEIN"/>
    <property type="match status" value="1"/>
</dbReference>
<protein>
    <recommendedName>
        <fullName evidence="3">2-oxoglutarate:ferredoxin oxidoreductase</fullName>
    </recommendedName>
</protein>
<proteinExistence type="predicted"/>